<evidence type="ECO:0000256" key="5">
    <source>
        <dbReference type="PROSITE-ProRule" id="PRU10141"/>
    </source>
</evidence>
<keyword evidence="9" id="KW-1185">Reference proteome</keyword>
<name>A0A934NRP8_9NOCA</name>
<dbReference type="InterPro" id="IPR017441">
    <property type="entry name" value="Protein_kinase_ATP_BS"/>
</dbReference>
<gene>
    <name evidence="8" type="ORF">JGU71_14975</name>
</gene>
<proteinExistence type="predicted"/>
<keyword evidence="6" id="KW-1133">Transmembrane helix</keyword>
<dbReference type="PANTHER" id="PTHR43289">
    <property type="entry name" value="MITOGEN-ACTIVATED PROTEIN KINASE KINASE KINASE 20-RELATED"/>
    <property type="match status" value="1"/>
</dbReference>
<dbReference type="InterPro" id="IPR000719">
    <property type="entry name" value="Prot_kinase_dom"/>
</dbReference>
<feature type="binding site" evidence="5">
    <location>
        <position position="203"/>
    </location>
    <ligand>
        <name>ATP</name>
        <dbReference type="ChEBI" id="CHEBI:30616"/>
    </ligand>
</feature>
<keyword evidence="8" id="KW-0723">Serine/threonine-protein kinase</keyword>
<accession>A0A934NRP8</accession>
<dbReference type="RefSeq" id="WP_199704930.1">
    <property type="nucleotide sequence ID" value="NZ_JAEMNV010000004.1"/>
</dbReference>
<organism evidence="8 9">
    <name type="scientific">Antrihabitans stalagmiti</name>
    <dbReference type="NCBI Taxonomy" id="2799499"/>
    <lineage>
        <taxon>Bacteria</taxon>
        <taxon>Bacillati</taxon>
        <taxon>Actinomycetota</taxon>
        <taxon>Actinomycetes</taxon>
        <taxon>Mycobacteriales</taxon>
        <taxon>Nocardiaceae</taxon>
        <taxon>Antrihabitans</taxon>
    </lineage>
</organism>
<keyword evidence="2 5" id="KW-0547">Nucleotide-binding</keyword>
<dbReference type="InterPro" id="IPR011009">
    <property type="entry name" value="Kinase-like_dom_sf"/>
</dbReference>
<dbReference type="GO" id="GO:0005524">
    <property type="term" value="F:ATP binding"/>
    <property type="evidence" value="ECO:0007669"/>
    <property type="project" value="UniProtKB-UniRule"/>
</dbReference>
<feature type="transmembrane region" description="Helical" evidence="6">
    <location>
        <begin position="724"/>
        <end position="746"/>
    </location>
</feature>
<keyword evidence="3 8" id="KW-0418">Kinase</keyword>
<dbReference type="PROSITE" id="PS00108">
    <property type="entry name" value="PROTEIN_KINASE_ST"/>
    <property type="match status" value="1"/>
</dbReference>
<evidence type="ECO:0000256" key="4">
    <source>
        <dbReference type="ARBA" id="ARBA00022840"/>
    </source>
</evidence>
<dbReference type="PROSITE" id="PS50011">
    <property type="entry name" value="PROTEIN_KINASE_DOM"/>
    <property type="match status" value="1"/>
</dbReference>
<comment type="caution">
    <text evidence="8">The sequence shown here is derived from an EMBL/GenBank/DDBJ whole genome shotgun (WGS) entry which is preliminary data.</text>
</comment>
<dbReference type="InterPro" id="IPR008271">
    <property type="entry name" value="Ser/Thr_kinase_AS"/>
</dbReference>
<keyword evidence="4 5" id="KW-0067">ATP-binding</keyword>
<dbReference type="PROSITE" id="PS00107">
    <property type="entry name" value="PROTEIN_KINASE_ATP"/>
    <property type="match status" value="1"/>
</dbReference>
<evidence type="ECO:0000313" key="8">
    <source>
        <dbReference type="EMBL" id="MBJ8340191.1"/>
    </source>
</evidence>
<dbReference type="PANTHER" id="PTHR43289:SF34">
    <property type="entry name" value="SERINE_THREONINE-PROTEIN KINASE YBDM-RELATED"/>
    <property type="match status" value="1"/>
</dbReference>
<dbReference type="CDD" id="cd14014">
    <property type="entry name" value="STKc_PknB_like"/>
    <property type="match status" value="1"/>
</dbReference>
<feature type="transmembrane region" description="Helical" evidence="6">
    <location>
        <begin position="511"/>
        <end position="533"/>
    </location>
</feature>
<evidence type="ECO:0000256" key="2">
    <source>
        <dbReference type="ARBA" id="ARBA00022741"/>
    </source>
</evidence>
<evidence type="ECO:0000256" key="3">
    <source>
        <dbReference type="ARBA" id="ARBA00022777"/>
    </source>
</evidence>
<dbReference type="SUPFAM" id="SSF56112">
    <property type="entry name" value="Protein kinase-like (PK-like)"/>
    <property type="match status" value="1"/>
</dbReference>
<keyword evidence="1" id="KW-0808">Transferase</keyword>
<feature type="transmembrane region" description="Helical" evidence="6">
    <location>
        <begin position="609"/>
        <end position="627"/>
    </location>
</feature>
<sequence>MNRFDAGRPSLHAADAVGRFTVAWATAATPPELAAFLPDPDAIRIGTLLELIRIDLRQRSLRGAEPKHLADYRAEFPELTADLVPLTTVHEDFVIRQRRGENVDPGQYLLEYPAHAEQLRGLLTVDDETAYSTADVTNVAERTATHRSGSTTVARPGPFEPLEELAVGQRVDEFDLLTSLGSGAFARVFLARQRSMQRLVAVKISEDRGTEPQTLALLDHDYIVRVFDQRLVPERELRLLYMQYLPGGTLLNVLRNVRRTTWEPSRSGQFLLDAIDESMESRGEIRPTDSSIRTELAALSWPETIAWLGRRLADALDYADRHDVLHRDVKPANVLLTAEGVPKLADFNISFSGKVAGASPVAYFGGSLSYMSPEQLEACHPGRSRTAAELDTRSDIFSLGVVLWELLTGRKPFPDNRIAGSDELTAGDNRTLDALLDDRRAGVSADALDDLPPDTPSTLRRVLLTCLAPDPNDRWQSGGELAQQFDLALDHRARDLVDPPERSWRLRLRKWLVPIVALCVVIPNGIASLYNIQQNQMLIFSRLSERAQQRTELLALLVNTIGFGLGLLLIVYLSRRLLTVPGGLRKGRTYSADTLAKARGDALLLSRRIVAVVFGLWMLSGVSWPFGLASADATIPVSAYVHFIAAQVVCAAIAVAYPFFLLTFYSVRCIYPIFLPYSDIDQRDAALLRRLRSRNSFYLALAASVPLLAVATVTFLDVRDIPSVFVAVRILCVGALVAFAVSYWLFRLIDTDLESLERVVANS</sequence>
<feature type="transmembrane region" description="Helical" evidence="6">
    <location>
        <begin position="553"/>
        <end position="573"/>
    </location>
</feature>
<dbReference type="Proteomes" id="UP000655868">
    <property type="component" value="Unassembled WGS sequence"/>
</dbReference>
<feature type="domain" description="Protein kinase" evidence="7">
    <location>
        <begin position="174"/>
        <end position="486"/>
    </location>
</feature>
<feature type="transmembrane region" description="Helical" evidence="6">
    <location>
        <begin position="697"/>
        <end position="718"/>
    </location>
</feature>
<evidence type="ECO:0000256" key="1">
    <source>
        <dbReference type="ARBA" id="ARBA00022679"/>
    </source>
</evidence>
<dbReference type="AlphaFoldDB" id="A0A934NRP8"/>
<protein>
    <submittedName>
        <fullName evidence="8">Serine/threonine protein kinase</fullName>
    </submittedName>
</protein>
<dbReference type="Gene3D" id="1.10.510.10">
    <property type="entry name" value="Transferase(Phosphotransferase) domain 1"/>
    <property type="match status" value="2"/>
</dbReference>
<dbReference type="GO" id="GO:0004674">
    <property type="term" value="F:protein serine/threonine kinase activity"/>
    <property type="evidence" value="ECO:0007669"/>
    <property type="project" value="UniProtKB-KW"/>
</dbReference>
<feature type="transmembrane region" description="Helical" evidence="6">
    <location>
        <begin position="639"/>
        <end position="665"/>
    </location>
</feature>
<reference evidence="8" key="1">
    <citation type="submission" date="2020-12" db="EMBL/GenBank/DDBJ databases">
        <title>Antrihabitans popcorni sp. nov. and Antrihabitans auranticaus sp. nov., isolated from a larva cave.</title>
        <authorList>
            <person name="Lee S.D."/>
            <person name="Kim I.S."/>
        </authorList>
    </citation>
    <scope>NUCLEOTIDE SEQUENCE</scope>
    <source>
        <strain evidence="8">YC3-6</strain>
    </source>
</reference>
<dbReference type="EMBL" id="JAEMNV010000004">
    <property type="protein sequence ID" value="MBJ8340191.1"/>
    <property type="molecule type" value="Genomic_DNA"/>
</dbReference>
<dbReference type="SMART" id="SM00220">
    <property type="entry name" value="S_TKc"/>
    <property type="match status" value="1"/>
</dbReference>
<keyword evidence="6" id="KW-0812">Transmembrane</keyword>
<evidence type="ECO:0000256" key="6">
    <source>
        <dbReference type="SAM" id="Phobius"/>
    </source>
</evidence>
<evidence type="ECO:0000313" key="9">
    <source>
        <dbReference type="Proteomes" id="UP000655868"/>
    </source>
</evidence>
<evidence type="ECO:0000259" key="7">
    <source>
        <dbReference type="PROSITE" id="PS50011"/>
    </source>
</evidence>
<dbReference type="Pfam" id="PF00069">
    <property type="entry name" value="Pkinase"/>
    <property type="match status" value="1"/>
</dbReference>
<keyword evidence="6" id="KW-0472">Membrane</keyword>